<gene>
    <name evidence="1" type="ORF">N1032_23870</name>
</gene>
<proteinExistence type="predicted"/>
<protein>
    <submittedName>
        <fullName evidence="1">Uncharacterized protein</fullName>
    </submittedName>
</protein>
<comment type="caution">
    <text evidence="1">The sequence shown here is derived from an EMBL/GenBank/DDBJ whole genome shotgun (WGS) entry which is preliminary data.</text>
</comment>
<accession>A0ABT2HA12</accession>
<name>A0ABT2HA12_9MICO</name>
<organism evidence="1 2">
    <name type="scientific">Herbiconiux daphne</name>
    <dbReference type="NCBI Taxonomy" id="2970914"/>
    <lineage>
        <taxon>Bacteria</taxon>
        <taxon>Bacillati</taxon>
        <taxon>Actinomycetota</taxon>
        <taxon>Actinomycetes</taxon>
        <taxon>Micrococcales</taxon>
        <taxon>Microbacteriaceae</taxon>
        <taxon>Herbiconiux</taxon>
    </lineage>
</organism>
<keyword evidence="2" id="KW-1185">Reference proteome</keyword>
<evidence type="ECO:0000313" key="2">
    <source>
        <dbReference type="Proteomes" id="UP001165586"/>
    </source>
</evidence>
<evidence type="ECO:0000313" key="1">
    <source>
        <dbReference type="EMBL" id="MCS5736774.1"/>
    </source>
</evidence>
<dbReference type="RefSeq" id="WP_259542902.1">
    <property type="nucleotide sequence ID" value="NZ_JANLCJ010000173.1"/>
</dbReference>
<sequence length="164" mass="18543">MGVKYDVIFKDGQRLSREAVCFGSMAGAQWSFGNSGNLCSRDPSQQSLIQFYTANNIHPIWQEENYLLNCREWRGGSVSGSSKALANRQFLNEMKLLFEDLPWLANVITVHPVTGVVRAHIKDHPADKIITSLFLVRNLCNYGETAASYRHFRHSGLRPRLCAI</sequence>
<dbReference type="EMBL" id="JANLCJ010000173">
    <property type="protein sequence ID" value="MCS5736774.1"/>
    <property type="molecule type" value="Genomic_DNA"/>
</dbReference>
<feature type="non-terminal residue" evidence="1">
    <location>
        <position position="164"/>
    </location>
</feature>
<reference evidence="1" key="1">
    <citation type="submission" date="2022-08" db="EMBL/GenBank/DDBJ databases">
        <authorList>
            <person name="Deng Y."/>
            <person name="Han X.-F."/>
            <person name="Zhang Y.-Q."/>
        </authorList>
    </citation>
    <scope>NUCLEOTIDE SEQUENCE</scope>
    <source>
        <strain evidence="1">CPCC 203386</strain>
    </source>
</reference>
<dbReference type="Proteomes" id="UP001165586">
    <property type="component" value="Unassembled WGS sequence"/>
</dbReference>